<dbReference type="Proteomes" id="UP001500460">
    <property type="component" value="Unassembled WGS sequence"/>
</dbReference>
<feature type="compositionally biased region" description="Basic and acidic residues" evidence="1">
    <location>
        <begin position="41"/>
        <end position="51"/>
    </location>
</feature>
<proteinExistence type="predicted"/>
<protein>
    <submittedName>
        <fullName evidence="2">Uncharacterized protein</fullName>
    </submittedName>
</protein>
<keyword evidence="3" id="KW-1185">Reference proteome</keyword>
<accession>A0ABP5WQ65</accession>
<evidence type="ECO:0000256" key="1">
    <source>
        <dbReference type="SAM" id="MobiDB-lite"/>
    </source>
</evidence>
<gene>
    <name evidence="2" type="ORF">GCM10010421_22520</name>
</gene>
<feature type="compositionally biased region" description="Low complexity" evidence="1">
    <location>
        <begin position="9"/>
        <end position="27"/>
    </location>
</feature>
<name>A0ABP5WQ65_9ACTN</name>
<dbReference type="EMBL" id="BAAATK010000011">
    <property type="protein sequence ID" value="GAA2433066.1"/>
    <property type="molecule type" value="Genomic_DNA"/>
</dbReference>
<feature type="region of interest" description="Disordered" evidence="1">
    <location>
        <begin position="1"/>
        <end position="51"/>
    </location>
</feature>
<organism evidence="2 3">
    <name type="scientific">Streptomyces glaucus</name>
    <dbReference type="NCBI Taxonomy" id="284029"/>
    <lineage>
        <taxon>Bacteria</taxon>
        <taxon>Bacillati</taxon>
        <taxon>Actinomycetota</taxon>
        <taxon>Actinomycetes</taxon>
        <taxon>Kitasatosporales</taxon>
        <taxon>Streptomycetaceae</taxon>
        <taxon>Streptomyces</taxon>
    </lineage>
</organism>
<evidence type="ECO:0000313" key="3">
    <source>
        <dbReference type="Proteomes" id="UP001500460"/>
    </source>
</evidence>
<evidence type="ECO:0000313" key="2">
    <source>
        <dbReference type="EMBL" id="GAA2433066.1"/>
    </source>
</evidence>
<sequence>MREDEQGLPAAGEEAPARADPAPVPREQTGETLQGAAGQVDGRRVDKHESP</sequence>
<reference evidence="3" key="1">
    <citation type="journal article" date="2019" name="Int. J. Syst. Evol. Microbiol.">
        <title>The Global Catalogue of Microorganisms (GCM) 10K type strain sequencing project: providing services to taxonomists for standard genome sequencing and annotation.</title>
        <authorList>
            <consortium name="The Broad Institute Genomics Platform"/>
            <consortium name="The Broad Institute Genome Sequencing Center for Infectious Disease"/>
            <person name="Wu L."/>
            <person name="Ma J."/>
        </authorList>
    </citation>
    <scope>NUCLEOTIDE SEQUENCE [LARGE SCALE GENOMIC DNA]</scope>
    <source>
        <strain evidence="3">JCM 6922</strain>
    </source>
</reference>
<comment type="caution">
    <text evidence="2">The sequence shown here is derived from an EMBL/GenBank/DDBJ whole genome shotgun (WGS) entry which is preliminary data.</text>
</comment>